<organism evidence="2 3">
    <name type="scientific">Desulfovibrio piger ATCC 29098</name>
    <dbReference type="NCBI Taxonomy" id="411464"/>
    <lineage>
        <taxon>Bacteria</taxon>
        <taxon>Pseudomonadati</taxon>
        <taxon>Thermodesulfobacteriota</taxon>
        <taxon>Desulfovibrionia</taxon>
        <taxon>Desulfovibrionales</taxon>
        <taxon>Desulfovibrionaceae</taxon>
        <taxon>Desulfovibrio</taxon>
    </lineage>
</organism>
<dbReference type="HOGENOM" id="CLU_134973_6_0_7"/>
<name>B6WW79_9BACT</name>
<dbReference type="PROSITE" id="PS50846">
    <property type="entry name" value="HMA_2"/>
    <property type="match status" value="1"/>
</dbReference>
<sequence length="84" mass="9383">MVLPLKMKINMWEHSKECRMKILKVNGMRCGHCKAAVEEAAAKIPGVSNPVVDLDAKELRYEESAPVDEAALRQAIFDIGFDPQ</sequence>
<dbReference type="Gene3D" id="3.30.70.100">
    <property type="match status" value="1"/>
</dbReference>
<evidence type="ECO:0000313" key="2">
    <source>
        <dbReference type="EMBL" id="EEB32737.1"/>
    </source>
</evidence>
<comment type="caution">
    <text evidence="2">The sequence shown here is derived from an EMBL/GenBank/DDBJ whole genome shotgun (WGS) entry which is preliminary data.</text>
</comment>
<gene>
    <name evidence="2" type="ORF">DESPIG_02347</name>
</gene>
<dbReference type="InterPro" id="IPR006121">
    <property type="entry name" value="HMA_dom"/>
</dbReference>
<proteinExistence type="predicted"/>
<dbReference type="InterPro" id="IPR036163">
    <property type="entry name" value="HMA_dom_sf"/>
</dbReference>
<accession>B6WW79</accession>
<evidence type="ECO:0000259" key="1">
    <source>
        <dbReference type="PROSITE" id="PS50846"/>
    </source>
</evidence>
<dbReference type="AlphaFoldDB" id="B6WW79"/>
<dbReference type="Proteomes" id="UP000003676">
    <property type="component" value="Unassembled WGS sequence"/>
</dbReference>
<protein>
    <submittedName>
        <fullName evidence="2">Heavy metal-associated domain protein</fullName>
    </submittedName>
</protein>
<dbReference type="EMBL" id="ABXU01000069">
    <property type="protein sequence ID" value="EEB32737.1"/>
    <property type="molecule type" value="Genomic_DNA"/>
</dbReference>
<dbReference type="STRING" id="901.DESPIGER_2251"/>
<dbReference type="Pfam" id="PF00403">
    <property type="entry name" value="HMA"/>
    <property type="match status" value="1"/>
</dbReference>
<dbReference type="GO" id="GO:0046872">
    <property type="term" value="F:metal ion binding"/>
    <property type="evidence" value="ECO:0007669"/>
    <property type="project" value="InterPro"/>
</dbReference>
<dbReference type="CDD" id="cd00371">
    <property type="entry name" value="HMA"/>
    <property type="match status" value="1"/>
</dbReference>
<reference evidence="2 3" key="1">
    <citation type="submission" date="2008-10" db="EMBL/GenBank/DDBJ databases">
        <title>Draft genome sequence of Desulvovibrio piger (ATCC 29098).</title>
        <authorList>
            <person name="Sudarsanam P."/>
            <person name="Ley R."/>
            <person name="Guruge J."/>
            <person name="Turnbaugh P.J."/>
            <person name="Mahowald M."/>
            <person name="Liep D."/>
            <person name="Gordon J."/>
        </authorList>
    </citation>
    <scope>NUCLEOTIDE SEQUENCE [LARGE SCALE GENOMIC DNA]</scope>
    <source>
        <strain evidence="2 3">ATCC 29098</strain>
    </source>
</reference>
<dbReference type="SUPFAM" id="SSF55008">
    <property type="entry name" value="HMA, heavy metal-associated domain"/>
    <property type="match status" value="1"/>
</dbReference>
<reference evidence="2 3" key="2">
    <citation type="submission" date="2008-10" db="EMBL/GenBank/DDBJ databases">
        <authorList>
            <person name="Fulton L."/>
            <person name="Clifton S."/>
            <person name="Fulton B."/>
            <person name="Xu J."/>
            <person name="Minx P."/>
            <person name="Pepin K.H."/>
            <person name="Johnson M."/>
            <person name="Bhonagiri V."/>
            <person name="Nash W.E."/>
            <person name="Mardis E.R."/>
            <person name="Wilson R.K."/>
        </authorList>
    </citation>
    <scope>NUCLEOTIDE SEQUENCE [LARGE SCALE GENOMIC DNA]</scope>
    <source>
        <strain evidence="2 3">ATCC 29098</strain>
    </source>
</reference>
<evidence type="ECO:0000313" key="3">
    <source>
        <dbReference type="Proteomes" id="UP000003676"/>
    </source>
</evidence>
<feature type="domain" description="HMA" evidence="1">
    <location>
        <begin position="19"/>
        <end position="84"/>
    </location>
</feature>